<dbReference type="OrthoDB" id="10021598at2759"/>
<proteinExistence type="predicted"/>
<dbReference type="AlphaFoldDB" id="A0A813ZR34"/>
<dbReference type="EMBL" id="CAJNOJ010000053">
    <property type="protein sequence ID" value="CAF0973100.1"/>
    <property type="molecule type" value="Genomic_DNA"/>
</dbReference>
<dbReference type="EMBL" id="CAJNOR010000398">
    <property type="protein sequence ID" value="CAF0902671.1"/>
    <property type="molecule type" value="Genomic_DNA"/>
</dbReference>
<evidence type="ECO:0000313" key="1">
    <source>
        <dbReference type="EMBL" id="CAF0902671.1"/>
    </source>
</evidence>
<gene>
    <name evidence="2" type="ORF">EDS130_LOCUS13472</name>
    <name evidence="1" type="ORF">XAT740_LOCUS8109</name>
</gene>
<dbReference type="PANTHER" id="PTHR36696">
    <property type="entry name" value="AGAP012002-PA"/>
    <property type="match status" value="1"/>
</dbReference>
<sequence>MRNYETSRTKQVVFADYKPESSPRSETSNGILHTSIIVGKIGILTSARKSSLRSTTDSPTIQLRRASLKPNSTISNVKRHSVTQPIVGERREKAIAPKEVNKSMEPEEKAKVVQRKSISGDQESLNGTIISEVGTLDKIDQLIRKAENEDVKENQETLNLLTKIKQSASAASIGPVPLSQQACRFELPFDLRTLENLTPLDYLTKYCRLSSRRQYQFKRLFQKYRNRRHLFESSDLFLSMSDIHKESFTRAKYTELCRLLDLKTQEYEFTFETYAGILAFCERMLYNTSPHHRIYDDEQLTKQTIEKCDFDCLDRKLDGLNINEPMKRLLNAL</sequence>
<reference evidence="1" key="1">
    <citation type="submission" date="2021-02" db="EMBL/GenBank/DDBJ databases">
        <authorList>
            <person name="Nowell W R."/>
        </authorList>
    </citation>
    <scope>NUCLEOTIDE SEQUENCE</scope>
</reference>
<comment type="caution">
    <text evidence="1">The sequence shown here is derived from an EMBL/GenBank/DDBJ whole genome shotgun (WGS) entry which is preliminary data.</text>
</comment>
<organism evidence="1 3">
    <name type="scientific">Adineta ricciae</name>
    <name type="common">Rotifer</name>
    <dbReference type="NCBI Taxonomy" id="249248"/>
    <lineage>
        <taxon>Eukaryota</taxon>
        <taxon>Metazoa</taxon>
        <taxon>Spiralia</taxon>
        <taxon>Gnathifera</taxon>
        <taxon>Rotifera</taxon>
        <taxon>Eurotatoria</taxon>
        <taxon>Bdelloidea</taxon>
        <taxon>Adinetida</taxon>
        <taxon>Adinetidae</taxon>
        <taxon>Adineta</taxon>
    </lineage>
</organism>
<keyword evidence="3" id="KW-1185">Reference proteome</keyword>
<dbReference type="PANTHER" id="PTHR36696:SF1">
    <property type="entry name" value="EF-HAND DOMAIN-CONTAINING PROTEIN"/>
    <property type="match status" value="1"/>
</dbReference>
<accession>A0A813ZR34</accession>
<dbReference type="Proteomes" id="UP000663828">
    <property type="component" value="Unassembled WGS sequence"/>
</dbReference>
<protein>
    <submittedName>
        <fullName evidence="1">Uncharacterized protein</fullName>
    </submittedName>
</protein>
<evidence type="ECO:0000313" key="2">
    <source>
        <dbReference type="EMBL" id="CAF0973100.1"/>
    </source>
</evidence>
<name>A0A813ZR34_ADIRI</name>
<evidence type="ECO:0000313" key="3">
    <source>
        <dbReference type="Proteomes" id="UP000663828"/>
    </source>
</evidence>
<dbReference type="Proteomes" id="UP000663852">
    <property type="component" value="Unassembled WGS sequence"/>
</dbReference>